<gene>
    <name evidence="7" type="ORF">ACHAWO_000211</name>
</gene>
<feature type="domain" description="Fe2OG dioxygenase" evidence="6">
    <location>
        <begin position="128"/>
        <end position="258"/>
    </location>
</feature>
<dbReference type="Gene3D" id="2.60.120.620">
    <property type="entry name" value="q2cbj1_9rhob like domain"/>
    <property type="match status" value="1"/>
</dbReference>
<evidence type="ECO:0000256" key="2">
    <source>
        <dbReference type="ARBA" id="ARBA00022723"/>
    </source>
</evidence>
<evidence type="ECO:0000256" key="1">
    <source>
        <dbReference type="ARBA" id="ARBA00001961"/>
    </source>
</evidence>
<name>A0ABD3MX01_9STRA</name>
<dbReference type="AlphaFoldDB" id="A0ABD3MX01"/>
<accession>A0ABD3MX01</accession>
<evidence type="ECO:0000313" key="7">
    <source>
        <dbReference type="EMBL" id="KAL3764985.1"/>
    </source>
</evidence>
<dbReference type="InterPro" id="IPR005123">
    <property type="entry name" value="Oxoglu/Fe-dep_dioxygenase_dom"/>
</dbReference>
<dbReference type="Pfam" id="PF23169">
    <property type="entry name" value="HalD"/>
    <property type="match status" value="1"/>
</dbReference>
<evidence type="ECO:0000256" key="4">
    <source>
        <dbReference type="ARBA" id="ARBA00023002"/>
    </source>
</evidence>
<dbReference type="SMART" id="SM00702">
    <property type="entry name" value="P4Hc"/>
    <property type="match status" value="1"/>
</dbReference>
<dbReference type="SUPFAM" id="SSF51197">
    <property type="entry name" value="Clavaminate synthase-like"/>
    <property type="match status" value="1"/>
</dbReference>
<protein>
    <recommendedName>
        <fullName evidence="6">Fe2OG dioxygenase domain-containing protein</fullName>
    </recommendedName>
</protein>
<proteinExistence type="predicted"/>
<sequence>MINYSEYPIDAASTSEYAAMIKICKEQLRVQGFVSLKNFLDSRCVSSLVSSILDLEQLGVGFYSTERHNVFLEDNAKESSSTDQDAKSLHPRHIQLKSSKLLINANDLVRKAPELDILFQSTAFLHFIRDVLQLNLYPSSDEYGKYYANIFNKGDGLNFHFDRSEFSISLILQPADDGGRFQFVPNSREIVEGWSEMPLNTKDLRSAIAASSSKYTLEEPDLAAGDLYLFRGQNSLHRVSEITKGTRINVILTFNTEPDVMLNNYTLQKFFGVTRS</sequence>
<dbReference type="GO" id="GO:0051213">
    <property type="term" value="F:dioxygenase activity"/>
    <property type="evidence" value="ECO:0007669"/>
    <property type="project" value="UniProtKB-KW"/>
</dbReference>
<evidence type="ECO:0000259" key="6">
    <source>
        <dbReference type="PROSITE" id="PS51471"/>
    </source>
</evidence>
<dbReference type="EMBL" id="JALLPJ020001410">
    <property type="protein sequence ID" value="KAL3764985.1"/>
    <property type="molecule type" value="Genomic_DNA"/>
</dbReference>
<keyword evidence="5" id="KW-0408">Iron</keyword>
<evidence type="ECO:0000256" key="3">
    <source>
        <dbReference type="ARBA" id="ARBA00022964"/>
    </source>
</evidence>
<dbReference type="GO" id="GO:0046872">
    <property type="term" value="F:metal ion binding"/>
    <property type="evidence" value="ECO:0007669"/>
    <property type="project" value="UniProtKB-KW"/>
</dbReference>
<dbReference type="InterPro" id="IPR006620">
    <property type="entry name" value="Pro_4_hyd_alph"/>
</dbReference>
<comment type="caution">
    <text evidence="7">The sequence shown here is derived from an EMBL/GenBank/DDBJ whole genome shotgun (WGS) entry which is preliminary data.</text>
</comment>
<reference evidence="7 8" key="1">
    <citation type="submission" date="2024-10" db="EMBL/GenBank/DDBJ databases">
        <title>Updated reference genomes for cyclostephanoid diatoms.</title>
        <authorList>
            <person name="Roberts W.R."/>
            <person name="Alverson A.J."/>
        </authorList>
    </citation>
    <scope>NUCLEOTIDE SEQUENCE [LARGE SCALE GENOMIC DNA]</scope>
    <source>
        <strain evidence="7 8">AJA010-31</strain>
    </source>
</reference>
<keyword evidence="3" id="KW-0223">Dioxygenase</keyword>
<evidence type="ECO:0000313" key="8">
    <source>
        <dbReference type="Proteomes" id="UP001530400"/>
    </source>
</evidence>
<dbReference type="InterPro" id="IPR056470">
    <property type="entry name" value="BesD/HalB-like"/>
</dbReference>
<organism evidence="7 8">
    <name type="scientific">Cyclotella atomus</name>
    <dbReference type="NCBI Taxonomy" id="382360"/>
    <lineage>
        <taxon>Eukaryota</taxon>
        <taxon>Sar</taxon>
        <taxon>Stramenopiles</taxon>
        <taxon>Ochrophyta</taxon>
        <taxon>Bacillariophyta</taxon>
        <taxon>Coscinodiscophyceae</taxon>
        <taxon>Thalassiosirophycidae</taxon>
        <taxon>Stephanodiscales</taxon>
        <taxon>Stephanodiscaceae</taxon>
        <taxon>Cyclotella</taxon>
    </lineage>
</organism>
<dbReference type="Proteomes" id="UP001530400">
    <property type="component" value="Unassembled WGS sequence"/>
</dbReference>
<comment type="cofactor">
    <cofactor evidence="1">
        <name>L-ascorbate</name>
        <dbReference type="ChEBI" id="CHEBI:38290"/>
    </cofactor>
</comment>
<evidence type="ECO:0000256" key="5">
    <source>
        <dbReference type="ARBA" id="ARBA00023004"/>
    </source>
</evidence>
<keyword evidence="8" id="KW-1185">Reference proteome</keyword>
<keyword evidence="2" id="KW-0479">Metal-binding</keyword>
<keyword evidence="4" id="KW-0560">Oxidoreductase</keyword>
<dbReference type="PROSITE" id="PS51471">
    <property type="entry name" value="FE2OG_OXY"/>
    <property type="match status" value="1"/>
</dbReference>